<dbReference type="InterPro" id="IPR036165">
    <property type="entry name" value="YefM-like_sf"/>
</dbReference>
<dbReference type="RefSeq" id="WP_074719173.1">
    <property type="nucleotide sequence ID" value="NZ_FNWV01000027.1"/>
</dbReference>
<evidence type="ECO:0000256" key="2">
    <source>
        <dbReference type="RuleBase" id="RU362080"/>
    </source>
</evidence>
<dbReference type="InterPro" id="IPR006442">
    <property type="entry name" value="Antitoxin_Phd/YefM"/>
</dbReference>
<accession>A0A1H6LJ37</accession>
<dbReference type="PANTHER" id="PTHR33713">
    <property type="entry name" value="ANTITOXIN YAFN-RELATED"/>
    <property type="match status" value="1"/>
</dbReference>
<dbReference type="SUPFAM" id="SSF143120">
    <property type="entry name" value="YefM-like"/>
    <property type="match status" value="1"/>
</dbReference>
<dbReference type="AlphaFoldDB" id="A0A1H6LJ37"/>
<comment type="similarity">
    <text evidence="1 2">Belongs to the phD/YefM antitoxin family.</text>
</comment>
<dbReference type="NCBIfam" id="TIGR01552">
    <property type="entry name" value="phd_fam"/>
    <property type="match status" value="1"/>
</dbReference>
<evidence type="ECO:0000313" key="4">
    <source>
        <dbReference type="Proteomes" id="UP000183190"/>
    </source>
</evidence>
<organism evidence="3 4">
    <name type="scientific">Ruminococcus flavefaciens</name>
    <dbReference type="NCBI Taxonomy" id="1265"/>
    <lineage>
        <taxon>Bacteria</taxon>
        <taxon>Bacillati</taxon>
        <taxon>Bacillota</taxon>
        <taxon>Clostridia</taxon>
        <taxon>Eubacteriales</taxon>
        <taxon>Oscillospiraceae</taxon>
        <taxon>Ruminococcus</taxon>
    </lineage>
</organism>
<dbReference type="PANTHER" id="PTHR33713:SF6">
    <property type="entry name" value="ANTITOXIN YEFM"/>
    <property type="match status" value="1"/>
</dbReference>
<dbReference type="Gene3D" id="3.40.1620.10">
    <property type="entry name" value="YefM-like domain"/>
    <property type="match status" value="1"/>
</dbReference>
<dbReference type="Proteomes" id="UP000183190">
    <property type="component" value="Unassembled WGS sequence"/>
</dbReference>
<comment type="function">
    <text evidence="2">Antitoxin component of a type II toxin-antitoxin (TA) system.</text>
</comment>
<gene>
    <name evidence="3" type="ORF">SAMN02910265_03198</name>
</gene>
<sequence length="85" mass="9784">MLAVNYSTMRDNLKSYCDKATDDAETVIVTRKNEKNVVLMSLEQYNALTKAVRNAEYLAKIDRAFEQLEANQGKQHDLIEVEEDE</sequence>
<dbReference type="OrthoDB" id="6427at2"/>
<protein>
    <recommendedName>
        <fullName evidence="2">Antitoxin</fullName>
    </recommendedName>
</protein>
<dbReference type="InterPro" id="IPR051405">
    <property type="entry name" value="phD/YefM_antitoxin"/>
</dbReference>
<dbReference type="EMBL" id="FNWV01000027">
    <property type="protein sequence ID" value="SEH88569.1"/>
    <property type="molecule type" value="Genomic_DNA"/>
</dbReference>
<evidence type="ECO:0000256" key="1">
    <source>
        <dbReference type="ARBA" id="ARBA00009981"/>
    </source>
</evidence>
<evidence type="ECO:0000313" key="3">
    <source>
        <dbReference type="EMBL" id="SEH88569.1"/>
    </source>
</evidence>
<dbReference type="Pfam" id="PF02604">
    <property type="entry name" value="PhdYeFM_antitox"/>
    <property type="match status" value="1"/>
</dbReference>
<proteinExistence type="inferred from homology"/>
<reference evidence="3 4" key="1">
    <citation type="submission" date="2016-10" db="EMBL/GenBank/DDBJ databases">
        <authorList>
            <person name="de Groot N.N."/>
        </authorList>
    </citation>
    <scope>NUCLEOTIDE SEQUENCE [LARGE SCALE GENOMIC DNA]</scope>
    <source>
        <strain evidence="3 4">YAD2003</strain>
    </source>
</reference>
<name>A0A1H6LJ37_RUMFL</name>